<accession>A0A0A9BQ85</accession>
<protein>
    <submittedName>
        <fullName evidence="1">Uncharacterized protein</fullName>
    </submittedName>
</protein>
<evidence type="ECO:0000313" key="1">
    <source>
        <dbReference type="EMBL" id="JAD66099.1"/>
    </source>
</evidence>
<proteinExistence type="predicted"/>
<reference evidence="1" key="1">
    <citation type="submission" date="2014-09" db="EMBL/GenBank/DDBJ databases">
        <authorList>
            <person name="Magalhaes I.L.F."/>
            <person name="Oliveira U."/>
            <person name="Santos F.R."/>
            <person name="Vidigal T.H.D.A."/>
            <person name="Brescovit A.D."/>
            <person name="Santos A.J."/>
        </authorList>
    </citation>
    <scope>NUCLEOTIDE SEQUENCE</scope>
    <source>
        <tissue evidence="1">Shoot tissue taken approximately 20 cm above the soil surface</tissue>
    </source>
</reference>
<reference evidence="1" key="2">
    <citation type="journal article" date="2015" name="Data Brief">
        <title>Shoot transcriptome of the giant reed, Arundo donax.</title>
        <authorList>
            <person name="Barrero R.A."/>
            <person name="Guerrero F.D."/>
            <person name="Moolhuijzen P."/>
            <person name="Goolsby J.A."/>
            <person name="Tidwell J."/>
            <person name="Bellgard S.E."/>
            <person name="Bellgard M.I."/>
        </authorList>
    </citation>
    <scope>NUCLEOTIDE SEQUENCE</scope>
    <source>
        <tissue evidence="1">Shoot tissue taken approximately 20 cm above the soil surface</tissue>
    </source>
</reference>
<dbReference type="AlphaFoldDB" id="A0A0A9BQ85"/>
<organism evidence="1">
    <name type="scientific">Arundo donax</name>
    <name type="common">Giant reed</name>
    <name type="synonym">Donax arundinaceus</name>
    <dbReference type="NCBI Taxonomy" id="35708"/>
    <lineage>
        <taxon>Eukaryota</taxon>
        <taxon>Viridiplantae</taxon>
        <taxon>Streptophyta</taxon>
        <taxon>Embryophyta</taxon>
        <taxon>Tracheophyta</taxon>
        <taxon>Spermatophyta</taxon>
        <taxon>Magnoliopsida</taxon>
        <taxon>Liliopsida</taxon>
        <taxon>Poales</taxon>
        <taxon>Poaceae</taxon>
        <taxon>PACMAD clade</taxon>
        <taxon>Arundinoideae</taxon>
        <taxon>Arundineae</taxon>
        <taxon>Arundo</taxon>
    </lineage>
</organism>
<sequence length="34" mass="3778">MQDFWCETNGHGGAYDMRCLGTNLMAMVVKAIIT</sequence>
<dbReference type="EMBL" id="GBRH01231796">
    <property type="protein sequence ID" value="JAD66099.1"/>
    <property type="molecule type" value="Transcribed_RNA"/>
</dbReference>
<name>A0A0A9BQ85_ARUDO</name>